<dbReference type="SUPFAM" id="SSF54637">
    <property type="entry name" value="Thioesterase/thiol ester dehydrase-isomerase"/>
    <property type="match status" value="1"/>
</dbReference>
<evidence type="ECO:0000313" key="3">
    <source>
        <dbReference type="EMBL" id="EMD63510.1"/>
    </source>
</evidence>
<accession>M2SMJ0</accession>
<reference evidence="4" key="2">
    <citation type="journal article" date="2013" name="PLoS Genet.">
        <title>Comparative genome structure, secondary metabolite, and effector coding capacity across Cochliobolus pathogens.</title>
        <authorList>
            <person name="Condon B.J."/>
            <person name="Leng Y."/>
            <person name="Wu D."/>
            <person name="Bushley K.E."/>
            <person name="Ohm R.A."/>
            <person name="Otillar R."/>
            <person name="Martin J."/>
            <person name="Schackwitz W."/>
            <person name="Grimwood J."/>
            <person name="MohdZainudin N."/>
            <person name="Xue C."/>
            <person name="Wang R."/>
            <person name="Manning V.A."/>
            <person name="Dhillon B."/>
            <person name="Tu Z.J."/>
            <person name="Steffenson B.J."/>
            <person name="Salamov A."/>
            <person name="Sun H."/>
            <person name="Lowry S."/>
            <person name="LaButti K."/>
            <person name="Han J."/>
            <person name="Copeland A."/>
            <person name="Lindquist E."/>
            <person name="Barry K."/>
            <person name="Schmutz J."/>
            <person name="Baker S.E."/>
            <person name="Ciuffetti L.M."/>
            <person name="Grigoriev I.V."/>
            <person name="Zhong S."/>
            <person name="Turgeon B.G."/>
        </authorList>
    </citation>
    <scope>NUCLEOTIDE SEQUENCE [LARGE SCALE GENOMIC DNA]</scope>
    <source>
        <strain evidence="4">ND90Pr / ATCC 201652</strain>
    </source>
</reference>
<sequence length="357" mass="39210">MAVVLFLSALVTAFGILGLLGYRLLPLLSKRSILAFSPNSLRIREVVIAILAMMLKSMFYSITRMLGPTPVGLHLRSPLVISAEDIIRFHSAVGHREGKLSHLKHGQLVLFLSAMTEPGMLLLLASPWCPINPLGAVNVRNTFELICPELCDLEKLTNMDSMYLDAVMHAEPTRVKRGIEWALEITISAPSDRNNGMYQTIFRQVFTMLEFKKTSGSLISKGSDEIKHDASTSGSTRTRTQISLSKDDPLKWAMLCKDYNFIHLSGLAAKLFGLPGKLAHGNHAAAKALQSLPDAGNRALPNNIPLQMRVDFKKPMVVPGIFEVCIKESPSTGIGFEILQKGKVHAIGAYGPLEPDR</sequence>
<dbReference type="GeneID" id="19138946"/>
<reference evidence="3 4" key="1">
    <citation type="journal article" date="2012" name="PLoS Pathog.">
        <title>Diverse lifestyles and strategies of plant pathogenesis encoded in the genomes of eighteen Dothideomycetes fungi.</title>
        <authorList>
            <person name="Ohm R.A."/>
            <person name="Feau N."/>
            <person name="Henrissat B."/>
            <person name="Schoch C.L."/>
            <person name="Horwitz B.A."/>
            <person name="Barry K.W."/>
            <person name="Condon B.J."/>
            <person name="Copeland A.C."/>
            <person name="Dhillon B."/>
            <person name="Glaser F."/>
            <person name="Hesse C.N."/>
            <person name="Kosti I."/>
            <person name="LaButti K."/>
            <person name="Lindquist E.A."/>
            <person name="Lucas S."/>
            <person name="Salamov A.A."/>
            <person name="Bradshaw R.E."/>
            <person name="Ciuffetti L."/>
            <person name="Hamelin R.C."/>
            <person name="Kema G.H.J."/>
            <person name="Lawrence C."/>
            <person name="Scott J.A."/>
            <person name="Spatafora J.W."/>
            <person name="Turgeon B.G."/>
            <person name="de Wit P.J.G.M."/>
            <person name="Zhong S."/>
            <person name="Goodwin S.B."/>
            <person name="Grigoriev I.V."/>
        </authorList>
    </citation>
    <scope>NUCLEOTIDE SEQUENCE [LARGE SCALE GENOMIC DNA]</scope>
    <source>
        <strain evidence="4">ND90Pr / ATCC 201652</strain>
    </source>
</reference>
<dbReference type="STRING" id="665912.M2SMJ0"/>
<dbReference type="Pfam" id="PF01575">
    <property type="entry name" value="MaoC_dehydratas"/>
    <property type="match status" value="1"/>
</dbReference>
<proteinExistence type="predicted"/>
<dbReference type="InterPro" id="IPR002539">
    <property type="entry name" value="MaoC-like_dom"/>
</dbReference>
<keyword evidence="1" id="KW-0812">Transmembrane</keyword>
<dbReference type="Gene3D" id="3.10.129.10">
    <property type="entry name" value="Hotdog Thioesterase"/>
    <property type="match status" value="1"/>
</dbReference>
<keyword evidence="1" id="KW-1133">Transmembrane helix</keyword>
<feature type="domain" description="MaoC-like" evidence="2">
    <location>
        <begin position="235"/>
        <end position="304"/>
    </location>
</feature>
<dbReference type="PANTHER" id="PTHR43841">
    <property type="entry name" value="3-HYDROXYACYL-THIOESTER DEHYDRATASE HTDX-RELATED"/>
    <property type="match status" value="1"/>
</dbReference>
<dbReference type="HOGENOM" id="CLU_060990_0_0_1"/>
<dbReference type="RefSeq" id="XP_007700386.1">
    <property type="nucleotide sequence ID" value="XM_007702196.1"/>
</dbReference>
<dbReference type="AlphaFoldDB" id="M2SMJ0"/>
<dbReference type="Proteomes" id="UP000016934">
    <property type="component" value="Unassembled WGS sequence"/>
</dbReference>
<dbReference type="OrthoDB" id="533830at2759"/>
<evidence type="ECO:0000313" key="4">
    <source>
        <dbReference type="Proteomes" id="UP000016934"/>
    </source>
</evidence>
<gene>
    <name evidence="3" type="ORF">COCSADRAFT_37289</name>
</gene>
<dbReference type="eggNOG" id="ENOG502S1FH">
    <property type="taxonomic scope" value="Eukaryota"/>
</dbReference>
<name>M2SMJ0_COCSN</name>
<organism evidence="3 4">
    <name type="scientific">Cochliobolus sativus (strain ND90Pr / ATCC 201652)</name>
    <name type="common">Common root rot and spot blotch fungus</name>
    <name type="synonym">Bipolaris sorokiniana</name>
    <dbReference type="NCBI Taxonomy" id="665912"/>
    <lineage>
        <taxon>Eukaryota</taxon>
        <taxon>Fungi</taxon>
        <taxon>Dikarya</taxon>
        <taxon>Ascomycota</taxon>
        <taxon>Pezizomycotina</taxon>
        <taxon>Dothideomycetes</taxon>
        <taxon>Pleosporomycetidae</taxon>
        <taxon>Pleosporales</taxon>
        <taxon>Pleosporineae</taxon>
        <taxon>Pleosporaceae</taxon>
        <taxon>Bipolaris</taxon>
    </lineage>
</organism>
<evidence type="ECO:0000256" key="1">
    <source>
        <dbReference type="SAM" id="Phobius"/>
    </source>
</evidence>
<protein>
    <recommendedName>
        <fullName evidence="2">MaoC-like domain-containing protein</fullName>
    </recommendedName>
</protein>
<dbReference type="InterPro" id="IPR029069">
    <property type="entry name" value="HotDog_dom_sf"/>
</dbReference>
<keyword evidence="1" id="KW-0472">Membrane</keyword>
<evidence type="ECO:0000259" key="2">
    <source>
        <dbReference type="Pfam" id="PF01575"/>
    </source>
</evidence>
<dbReference type="PANTHER" id="PTHR43841:SF1">
    <property type="entry name" value="3-HYDROXYACYL-THIOESTER DEHYDRATASE X"/>
    <property type="match status" value="1"/>
</dbReference>
<feature type="transmembrane region" description="Helical" evidence="1">
    <location>
        <begin position="46"/>
        <end position="67"/>
    </location>
</feature>
<dbReference type="OMA" id="CKDYNPI"/>
<feature type="transmembrane region" description="Helical" evidence="1">
    <location>
        <begin position="6"/>
        <end position="25"/>
    </location>
</feature>
<dbReference type="EMBL" id="KB445644">
    <property type="protein sequence ID" value="EMD63510.1"/>
    <property type="molecule type" value="Genomic_DNA"/>
</dbReference>
<keyword evidence="4" id="KW-1185">Reference proteome</keyword>
<dbReference type="KEGG" id="bsc:COCSADRAFT_37289"/>